<evidence type="ECO:0000256" key="4">
    <source>
        <dbReference type="SAM" id="MobiDB-lite"/>
    </source>
</evidence>
<name>X6MB92_RETFI</name>
<evidence type="ECO:0000256" key="1">
    <source>
        <dbReference type="ARBA" id="ARBA00023054"/>
    </source>
</evidence>
<feature type="coiled-coil region" evidence="3">
    <location>
        <begin position="578"/>
        <end position="819"/>
    </location>
</feature>
<dbReference type="EC" id="5.2.1.8" evidence="2"/>
<dbReference type="GO" id="GO:0003755">
    <property type="term" value="F:peptidyl-prolyl cis-trans isomerase activity"/>
    <property type="evidence" value="ECO:0007669"/>
    <property type="project" value="UniProtKB-KW"/>
</dbReference>
<dbReference type="InterPro" id="IPR046357">
    <property type="entry name" value="PPIase_dom_sf"/>
</dbReference>
<dbReference type="EMBL" id="ASPP01022592">
    <property type="protein sequence ID" value="ETO11283.1"/>
    <property type="molecule type" value="Genomic_DNA"/>
</dbReference>
<reference evidence="6 7" key="1">
    <citation type="journal article" date="2013" name="Curr. Biol.">
        <title>The Genome of the Foraminiferan Reticulomyxa filosa.</title>
        <authorList>
            <person name="Glockner G."/>
            <person name="Hulsmann N."/>
            <person name="Schleicher M."/>
            <person name="Noegel A.A."/>
            <person name="Eichinger L."/>
            <person name="Gallinger C."/>
            <person name="Pawlowski J."/>
            <person name="Sierra R."/>
            <person name="Euteneuer U."/>
            <person name="Pillet L."/>
            <person name="Moustafa A."/>
            <person name="Platzer M."/>
            <person name="Groth M."/>
            <person name="Szafranski K."/>
            <person name="Schliwa M."/>
        </authorList>
    </citation>
    <scope>NUCLEOTIDE SEQUENCE [LARGE SCALE GENOMIC DNA]</scope>
</reference>
<proteinExistence type="predicted"/>
<evidence type="ECO:0000313" key="6">
    <source>
        <dbReference type="EMBL" id="ETO11283.1"/>
    </source>
</evidence>
<feature type="compositionally biased region" description="Low complexity" evidence="4">
    <location>
        <begin position="932"/>
        <end position="946"/>
    </location>
</feature>
<dbReference type="Gene3D" id="2.30.29.30">
    <property type="entry name" value="Pleckstrin-homology domain (PH domain)/Phosphotyrosine-binding domain (PTB)"/>
    <property type="match status" value="1"/>
</dbReference>
<feature type="compositionally biased region" description="Polar residues" evidence="4">
    <location>
        <begin position="436"/>
        <end position="449"/>
    </location>
</feature>
<dbReference type="AlphaFoldDB" id="X6MB92"/>
<feature type="region of interest" description="Disordered" evidence="4">
    <location>
        <begin position="478"/>
        <end position="511"/>
    </location>
</feature>
<feature type="region of interest" description="Disordered" evidence="4">
    <location>
        <begin position="866"/>
        <end position="958"/>
    </location>
</feature>
<keyword evidence="2" id="KW-0697">Rotamase</keyword>
<dbReference type="OrthoDB" id="6270329at2759"/>
<dbReference type="PANTHER" id="PTHR23160:SF19">
    <property type="entry name" value="MYOSIN HEAVY CHAIN-RELATED PROTEIN"/>
    <property type="match status" value="1"/>
</dbReference>
<evidence type="ECO:0000256" key="2">
    <source>
        <dbReference type="PROSITE-ProRule" id="PRU00277"/>
    </source>
</evidence>
<gene>
    <name evidence="6" type="ORF">RFI_26092</name>
</gene>
<feature type="compositionally biased region" description="Basic and acidic residues" evidence="4">
    <location>
        <begin position="406"/>
        <end position="416"/>
    </location>
</feature>
<feature type="compositionally biased region" description="Polar residues" evidence="4">
    <location>
        <begin position="890"/>
        <end position="916"/>
    </location>
</feature>
<sequence length="958" mass="106048">MSFSKLTQGFESDQKNLKHLYQRNAQFDDVSVSFSTPQARPAAQQASAVQTQAAPKSLVASVAIGYKKDRTGPSASLGKIGSCVLADKTSTGGAKAGYSLVCYDLQTRDVLLSHAITSSSIFHAQQKNFLSFYDANGVYWSLRFPNENVQQSFLQTLEMSKVVEPNTQHQLIISTLVPGNETSNSSNGGSGATIASNNSNHPKTYGPRLWSFQGLDITLDDHAVQEPITVDVVNRLKKVIRQALTQCDVGMRRLVICPPHLAFGDGYYDDRTRITVPPNATIIIELDVRAIKAPSFRSSSPFPPKGANESNKPILGVGITTATTTTTAATAATVPIIGGTMTSAATVDNTRRGEEEHLLVPMGPGGNAPQGDDHKKDVLRRMARLSDNRGSLLTKVLGIGGGDATIDEKDLRKDDPNDVSGDSSDDDAAETRRECLSSTSSANTTINGTSREHEYDGQALSEEGARNVLMMTRARGGDEFKTTADGNTNNTSSNNATITTTTTTITNGNNNSSNKALATMSEEVSEGSVADYAHVRTHWTGLEKKLESVEQKIDEIIRLHPANVKTSGLSANDVISCLQTLHQQNEGNQQTIRELNERLQNLQAKNVQLLEKNQILMEFKLNSMTDSAVLSEKEMREKQIEQLKQELKAKGQQVDDLKVEIQTKDAKLDDLKAEIQTKDAKLEQLQSEHQAKDSKLKELGLESAGKDQKMEELLLKIQSQDKTIQQLQLDHLETEKTQMSEDIQRLRSEQHQLSEEKKQLLDERQQLLDQKQQLSDEKQQLSNEKQQLLDQKDQVIKENAELTAAHEQFADELKQFKKNYQAKMKLKFEESTNETIKKLMDYVYTHLDTDNKQLKSELRRISKAILSNPQIIFQEEENVRQDDNAPPPSTESQSAVQTESKSESSNPGQDTVPDNTQNEKSEPLNPEQDTAPNNTQNEEPNTNQSENETEAVDRLTNE</sequence>
<dbReference type="PANTHER" id="PTHR23160">
    <property type="entry name" value="SYNAPTONEMAL COMPLEX PROTEIN-RELATED"/>
    <property type="match status" value="1"/>
</dbReference>
<dbReference type="InterPro" id="IPR001179">
    <property type="entry name" value="PPIase_FKBP_dom"/>
</dbReference>
<accession>X6MB92</accession>
<organism evidence="6 7">
    <name type="scientific">Reticulomyxa filosa</name>
    <dbReference type="NCBI Taxonomy" id="46433"/>
    <lineage>
        <taxon>Eukaryota</taxon>
        <taxon>Sar</taxon>
        <taxon>Rhizaria</taxon>
        <taxon>Retaria</taxon>
        <taxon>Foraminifera</taxon>
        <taxon>Monothalamids</taxon>
        <taxon>Reticulomyxidae</taxon>
        <taxon>Reticulomyxa</taxon>
    </lineage>
</organism>
<dbReference type="Gene3D" id="3.10.50.40">
    <property type="match status" value="1"/>
</dbReference>
<evidence type="ECO:0000256" key="3">
    <source>
        <dbReference type="SAM" id="Coils"/>
    </source>
</evidence>
<dbReference type="SUPFAM" id="SSF54534">
    <property type="entry name" value="FKBP-like"/>
    <property type="match status" value="1"/>
</dbReference>
<dbReference type="Proteomes" id="UP000023152">
    <property type="component" value="Unassembled WGS sequence"/>
</dbReference>
<evidence type="ECO:0000313" key="7">
    <source>
        <dbReference type="Proteomes" id="UP000023152"/>
    </source>
</evidence>
<keyword evidence="2" id="KW-0413">Isomerase</keyword>
<comment type="caution">
    <text evidence="6">The sequence shown here is derived from an EMBL/GenBank/DDBJ whole genome shotgun (WGS) entry which is preliminary data.</text>
</comment>
<feature type="region of interest" description="Disordered" evidence="4">
    <location>
        <begin position="403"/>
        <end position="464"/>
    </location>
</feature>
<feature type="region of interest" description="Disordered" evidence="4">
    <location>
        <begin position="181"/>
        <end position="200"/>
    </location>
</feature>
<evidence type="ECO:0000259" key="5">
    <source>
        <dbReference type="PROSITE" id="PS50059"/>
    </source>
</evidence>
<keyword evidence="1 3" id="KW-0175">Coiled coil</keyword>
<dbReference type="InterPro" id="IPR011993">
    <property type="entry name" value="PH-like_dom_sf"/>
</dbReference>
<protein>
    <recommendedName>
        <fullName evidence="2">peptidylprolyl isomerase</fullName>
        <ecNumber evidence="2">5.2.1.8</ecNumber>
    </recommendedName>
</protein>
<keyword evidence="7" id="KW-1185">Reference proteome</keyword>
<feature type="domain" description="PPIase FKBP-type" evidence="5">
    <location>
        <begin position="174"/>
        <end position="292"/>
    </location>
</feature>
<dbReference type="PROSITE" id="PS50059">
    <property type="entry name" value="FKBP_PPIASE"/>
    <property type="match status" value="1"/>
</dbReference>
<feature type="compositionally biased region" description="Low complexity" evidence="4">
    <location>
        <begin position="483"/>
        <end position="511"/>
    </location>
</feature>
<comment type="catalytic activity">
    <reaction evidence="2">
        <text>[protein]-peptidylproline (omega=180) = [protein]-peptidylproline (omega=0)</text>
        <dbReference type="Rhea" id="RHEA:16237"/>
        <dbReference type="Rhea" id="RHEA-COMP:10747"/>
        <dbReference type="Rhea" id="RHEA-COMP:10748"/>
        <dbReference type="ChEBI" id="CHEBI:83833"/>
        <dbReference type="ChEBI" id="CHEBI:83834"/>
        <dbReference type="EC" id="5.2.1.8"/>
    </reaction>
</comment>